<sequence length="687" mass="75256">MEGLQGSRKHIPQGYNGMGSSGRSSPFPGIKGMASRPVSPNITRSLQSGTGRRPPSALRNYETSQRKFINASGHGISPAEIRPGSSISSRSTVSAATGSVGAANTVVSVRIKPIVSELNHRAWICDEGNTIRSTSGPPGSATRFSFDHVFKEDDSNGDVYNQSVKRLVNAVADGFHGTVFAYGMTGTGKTYSMQGTQSEPGVIPLAVRDLLRTTSRMCDKRYTLKVSYLEIYNERIRDLLNDSLEDTDEIKIRDDPKRGIHAYPLVEVVIQSEEDFLHIMNQGEALRHSAATDFNTHSSRSHAIIQILVESTRPDEASSGSSRTSTLNLIDLAGSERAASDVERRKEGSYINKSLLTLGSVIARLTTPLQPGSTSHVPFRDSRLTRLLQHALSGLSLVSIIATINTDSHFVLETTNTLKFASRAKFIPGKAQRAEHSHGDLGLVVEKLRHEVANLRSQLLASHTVIKQLQSVASQSVVGASIRVKDSDGTVATEVTPENDARNLALHSRIEILEHEKVESDHYIQSLQARLLEMTTNTDSPVDLPGTPHTPYTNQKVPVNGNFSLPLARNSNSPAPDERVKSSRLWDYSHEERSDKDNALADQVLAKTVLSKSQRSREEARNLTLQIAQLKQREDSKSNPDSGCDALRLVSLLQKENENTFISSQDIALPKHTFISPTIRAPREGFI</sequence>
<feature type="region of interest" description="Disordered" evidence="8">
    <location>
        <begin position="1"/>
        <end position="91"/>
    </location>
</feature>
<evidence type="ECO:0000256" key="4">
    <source>
        <dbReference type="ARBA" id="ARBA00023054"/>
    </source>
</evidence>
<name>R4X707_TAPDE</name>
<dbReference type="InterPro" id="IPR001752">
    <property type="entry name" value="Kinesin_motor_dom"/>
</dbReference>
<dbReference type="PRINTS" id="PR00380">
    <property type="entry name" value="KINESINHEAVY"/>
</dbReference>
<dbReference type="InterPro" id="IPR036961">
    <property type="entry name" value="Kinesin_motor_dom_sf"/>
</dbReference>
<evidence type="ECO:0000256" key="2">
    <source>
        <dbReference type="ARBA" id="ARBA00022741"/>
    </source>
</evidence>
<comment type="similarity">
    <text evidence="6 7">Belongs to the TRAFAC class myosin-kinesin ATPase superfamily. Kinesin family.</text>
</comment>
<keyword evidence="3 6" id="KW-0067">ATP-binding</keyword>
<dbReference type="PROSITE" id="PS00411">
    <property type="entry name" value="KINESIN_MOTOR_1"/>
    <property type="match status" value="1"/>
</dbReference>
<dbReference type="STRING" id="1097556.R4X707"/>
<keyword evidence="1 7" id="KW-0493">Microtubule</keyword>
<evidence type="ECO:0000256" key="8">
    <source>
        <dbReference type="SAM" id="MobiDB-lite"/>
    </source>
</evidence>
<organism evidence="10 11">
    <name type="scientific">Taphrina deformans (strain PYCC 5710 / ATCC 11124 / CBS 356.35 / IMI 108563 / JCM 9778 / NBRC 8474)</name>
    <name type="common">Peach leaf curl fungus</name>
    <name type="synonym">Lalaria deformans</name>
    <dbReference type="NCBI Taxonomy" id="1097556"/>
    <lineage>
        <taxon>Eukaryota</taxon>
        <taxon>Fungi</taxon>
        <taxon>Dikarya</taxon>
        <taxon>Ascomycota</taxon>
        <taxon>Taphrinomycotina</taxon>
        <taxon>Taphrinomycetes</taxon>
        <taxon>Taphrinales</taxon>
        <taxon>Taphrinaceae</taxon>
        <taxon>Taphrina</taxon>
    </lineage>
</organism>
<feature type="region of interest" description="Disordered" evidence="8">
    <location>
        <begin position="538"/>
        <end position="584"/>
    </location>
</feature>
<keyword evidence="2 6" id="KW-0547">Nucleotide-binding</keyword>
<keyword evidence="4" id="KW-0175">Coiled coil</keyword>
<evidence type="ECO:0000313" key="11">
    <source>
        <dbReference type="Proteomes" id="UP000013776"/>
    </source>
</evidence>
<protein>
    <recommendedName>
        <fullName evidence="7">Kinesin-like protein</fullName>
    </recommendedName>
</protein>
<gene>
    <name evidence="10" type="ORF">TAPDE_000443</name>
</gene>
<evidence type="ECO:0000256" key="3">
    <source>
        <dbReference type="ARBA" id="ARBA00022840"/>
    </source>
</evidence>
<evidence type="ECO:0000259" key="9">
    <source>
        <dbReference type="PROSITE" id="PS50067"/>
    </source>
</evidence>
<dbReference type="VEuPathDB" id="FungiDB:TAPDE_000443"/>
<dbReference type="GO" id="GO:0005874">
    <property type="term" value="C:microtubule"/>
    <property type="evidence" value="ECO:0007669"/>
    <property type="project" value="UniProtKB-KW"/>
</dbReference>
<evidence type="ECO:0000256" key="1">
    <source>
        <dbReference type="ARBA" id="ARBA00022701"/>
    </source>
</evidence>
<dbReference type="Pfam" id="PF00225">
    <property type="entry name" value="Kinesin"/>
    <property type="match status" value="1"/>
</dbReference>
<dbReference type="PANTHER" id="PTHR47968:SF36">
    <property type="entry name" value="KINESIN HEAVY CHAIN ISOFORM X1"/>
    <property type="match status" value="1"/>
</dbReference>
<dbReference type="SMART" id="SM00129">
    <property type="entry name" value="KISc"/>
    <property type="match status" value="1"/>
</dbReference>
<keyword evidence="11" id="KW-1185">Reference proteome</keyword>
<dbReference type="InterPro" id="IPR027640">
    <property type="entry name" value="Kinesin-like_fam"/>
</dbReference>
<dbReference type="GO" id="GO:0007018">
    <property type="term" value="P:microtubule-based movement"/>
    <property type="evidence" value="ECO:0007669"/>
    <property type="project" value="InterPro"/>
</dbReference>
<dbReference type="EMBL" id="CAHR02000015">
    <property type="protein sequence ID" value="CCG80808.1"/>
    <property type="molecule type" value="Genomic_DNA"/>
</dbReference>
<feature type="compositionally biased region" description="Polar residues" evidence="8">
    <location>
        <begin position="550"/>
        <end position="574"/>
    </location>
</feature>
<feature type="binding site" evidence="6">
    <location>
        <begin position="183"/>
        <end position="190"/>
    </location>
    <ligand>
        <name>ATP</name>
        <dbReference type="ChEBI" id="CHEBI:30616"/>
    </ligand>
</feature>
<reference evidence="10 11" key="1">
    <citation type="journal article" date="2013" name="MBio">
        <title>Genome sequencing of the plant pathogen Taphrina deformans, the causal agent of peach leaf curl.</title>
        <authorList>
            <person name="Cisse O.H."/>
            <person name="Almeida J.M.G.C.F."/>
            <person name="Fonseca A."/>
            <person name="Kumar A.A."/>
            <person name="Salojaervi J."/>
            <person name="Overmyer K."/>
            <person name="Hauser P.M."/>
            <person name="Pagni M."/>
        </authorList>
    </citation>
    <scope>NUCLEOTIDE SEQUENCE [LARGE SCALE GENOMIC DNA]</scope>
    <source>
        <strain evidence="11">PYCC 5710 / ATCC 11124 / CBS 356.35 / IMI 108563 / JCM 9778 / NBRC 8474</strain>
    </source>
</reference>
<feature type="domain" description="Kinesin motor" evidence="9">
    <location>
        <begin position="104"/>
        <end position="427"/>
    </location>
</feature>
<dbReference type="Gene3D" id="3.40.850.10">
    <property type="entry name" value="Kinesin motor domain"/>
    <property type="match status" value="1"/>
</dbReference>
<dbReference type="eggNOG" id="KOG0242">
    <property type="taxonomic scope" value="Eukaryota"/>
</dbReference>
<evidence type="ECO:0000256" key="6">
    <source>
        <dbReference type="PROSITE-ProRule" id="PRU00283"/>
    </source>
</evidence>
<dbReference type="SUPFAM" id="SSF52540">
    <property type="entry name" value="P-loop containing nucleoside triphosphate hydrolases"/>
    <property type="match status" value="1"/>
</dbReference>
<feature type="compositionally biased region" description="Polar residues" evidence="8">
    <location>
        <begin position="38"/>
        <end position="50"/>
    </location>
</feature>
<accession>R4X707</accession>
<dbReference type="PANTHER" id="PTHR47968">
    <property type="entry name" value="CENTROMERE PROTEIN E"/>
    <property type="match status" value="1"/>
</dbReference>
<dbReference type="OrthoDB" id="3176171at2759"/>
<evidence type="ECO:0000256" key="5">
    <source>
        <dbReference type="ARBA" id="ARBA00023175"/>
    </source>
</evidence>
<dbReference type="GO" id="GO:0005524">
    <property type="term" value="F:ATP binding"/>
    <property type="evidence" value="ECO:0007669"/>
    <property type="project" value="UniProtKB-UniRule"/>
</dbReference>
<dbReference type="Proteomes" id="UP000013776">
    <property type="component" value="Unassembled WGS sequence"/>
</dbReference>
<dbReference type="AlphaFoldDB" id="R4X707"/>
<comment type="caution">
    <text evidence="10">The sequence shown here is derived from an EMBL/GenBank/DDBJ whole genome shotgun (WGS) entry which is preliminary data.</text>
</comment>
<evidence type="ECO:0000313" key="10">
    <source>
        <dbReference type="EMBL" id="CCG80808.1"/>
    </source>
</evidence>
<dbReference type="InterPro" id="IPR019821">
    <property type="entry name" value="Kinesin_motor_CS"/>
</dbReference>
<keyword evidence="5 6" id="KW-0505">Motor protein</keyword>
<dbReference type="GO" id="GO:0008017">
    <property type="term" value="F:microtubule binding"/>
    <property type="evidence" value="ECO:0007669"/>
    <property type="project" value="InterPro"/>
</dbReference>
<dbReference type="GO" id="GO:0003777">
    <property type="term" value="F:microtubule motor activity"/>
    <property type="evidence" value="ECO:0007669"/>
    <property type="project" value="InterPro"/>
</dbReference>
<dbReference type="PROSITE" id="PS50067">
    <property type="entry name" value="KINESIN_MOTOR_2"/>
    <property type="match status" value="1"/>
</dbReference>
<dbReference type="InterPro" id="IPR027417">
    <property type="entry name" value="P-loop_NTPase"/>
</dbReference>
<evidence type="ECO:0000256" key="7">
    <source>
        <dbReference type="RuleBase" id="RU000394"/>
    </source>
</evidence>
<proteinExistence type="inferred from homology"/>